<sequence length="157" mass="18127">MIPWPVQEWGIRRLDALAARFGRPTGLPAHLETGLRGEREAFFYLRRVGDTVVARRWTSAKVRGDVDLIAWSGQTLCFVEVKARTARDPFTAESAVDRSKREQLRRLVNVYLKAFEEPARDRIEVRFDVLSVYLLPGGPEFERLEGAFGWYERSNRS</sequence>
<dbReference type="Gene3D" id="3.40.1350.10">
    <property type="match status" value="1"/>
</dbReference>
<reference evidence="3 4" key="1">
    <citation type="submission" date="2016-10" db="EMBL/GenBank/DDBJ databases">
        <authorList>
            <person name="de Groot N.N."/>
        </authorList>
    </citation>
    <scope>NUCLEOTIDE SEQUENCE [LARGE SCALE GENOMIC DNA]</scope>
    <source>
        <strain evidence="3 4">DSM 21001</strain>
    </source>
</reference>
<evidence type="ECO:0000313" key="4">
    <source>
        <dbReference type="Proteomes" id="UP000199024"/>
    </source>
</evidence>
<evidence type="ECO:0000313" key="3">
    <source>
        <dbReference type="EMBL" id="SFS04698.1"/>
    </source>
</evidence>
<dbReference type="EMBL" id="FOZL01000001">
    <property type="protein sequence ID" value="SFS04698.1"/>
    <property type="molecule type" value="Genomic_DNA"/>
</dbReference>
<dbReference type="PANTHER" id="PTHR34039">
    <property type="entry name" value="UPF0102 PROTEIN YRAN"/>
    <property type="match status" value="1"/>
</dbReference>
<dbReference type="GO" id="GO:0004519">
    <property type="term" value="F:endonuclease activity"/>
    <property type="evidence" value="ECO:0007669"/>
    <property type="project" value="UniProtKB-KW"/>
</dbReference>
<dbReference type="InterPro" id="IPR011856">
    <property type="entry name" value="tRNA_endonuc-like_dom_sf"/>
</dbReference>
<dbReference type="PANTHER" id="PTHR34039:SF1">
    <property type="entry name" value="UPF0102 PROTEIN YRAN"/>
    <property type="match status" value="1"/>
</dbReference>
<protein>
    <recommendedName>
        <fullName evidence="2">UPF0102 protein SAMN05421771_0962</fullName>
    </recommendedName>
</protein>
<dbReference type="OrthoDB" id="9802516at2"/>
<keyword evidence="3" id="KW-0378">Hydrolase</keyword>
<dbReference type="STRING" id="474950.SAMN05421771_0962"/>
<dbReference type="SUPFAM" id="SSF52980">
    <property type="entry name" value="Restriction endonuclease-like"/>
    <property type="match status" value="1"/>
</dbReference>
<keyword evidence="4" id="KW-1185">Reference proteome</keyword>
<evidence type="ECO:0000256" key="1">
    <source>
        <dbReference type="ARBA" id="ARBA00006738"/>
    </source>
</evidence>
<gene>
    <name evidence="3" type="ORF">SAMN05421771_0962</name>
</gene>
<comment type="similarity">
    <text evidence="1 2">Belongs to the UPF0102 family.</text>
</comment>
<dbReference type="Proteomes" id="UP000199024">
    <property type="component" value="Unassembled WGS sequence"/>
</dbReference>
<dbReference type="Pfam" id="PF02021">
    <property type="entry name" value="UPF0102"/>
    <property type="match status" value="1"/>
</dbReference>
<keyword evidence="3" id="KW-0540">Nuclease</keyword>
<keyword evidence="3" id="KW-0255">Endonuclease</keyword>
<dbReference type="GO" id="GO:0003676">
    <property type="term" value="F:nucleic acid binding"/>
    <property type="evidence" value="ECO:0007669"/>
    <property type="project" value="InterPro"/>
</dbReference>
<accession>A0A1I6LMS6</accession>
<proteinExistence type="inferred from homology"/>
<dbReference type="HAMAP" id="MF_00048">
    <property type="entry name" value="UPF0102"/>
    <property type="match status" value="1"/>
</dbReference>
<dbReference type="RefSeq" id="WP_089837097.1">
    <property type="nucleotide sequence ID" value="NZ_FOZL01000001.1"/>
</dbReference>
<dbReference type="AlphaFoldDB" id="A0A1I6LMS6"/>
<name>A0A1I6LMS6_9BACT</name>
<dbReference type="InterPro" id="IPR011335">
    <property type="entry name" value="Restrct_endonuc-II-like"/>
</dbReference>
<evidence type="ECO:0000256" key="2">
    <source>
        <dbReference type="HAMAP-Rule" id="MF_00048"/>
    </source>
</evidence>
<organism evidence="3 4">
    <name type="scientific">Granulicella pectinivorans</name>
    <dbReference type="NCBI Taxonomy" id="474950"/>
    <lineage>
        <taxon>Bacteria</taxon>
        <taxon>Pseudomonadati</taxon>
        <taxon>Acidobacteriota</taxon>
        <taxon>Terriglobia</taxon>
        <taxon>Terriglobales</taxon>
        <taxon>Acidobacteriaceae</taxon>
        <taxon>Granulicella</taxon>
    </lineage>
</organism>
<dbReference type="InterPro" id="IPR003509">
    <property type="entry name" value="UPF0102_YraN-like"/>
</dbReference>